<evidence type="ECO:0000313" key="2">
    <source>
        <dbReference type="EMBL" id="KAJ9564899.1"/>
    </source>
</evidence>
<accession>A0AA38TQ66</accession>
<evidence type="ECO:0000313" key="3">
    <source>
        <dbReference type="Proteomes" id="UP001172457"/>
    </source>
</evidence>
<sequence>MREKRKWESPQISFKKPKLNSNERGGKEARWYLRCKKKHFGSCNPNLVMCYKCEKPRTLIGQLRLNCPKLRGNSKGQRVGNPTKTEVAPRVQGREFYLTNDEAKEATYVMAMFLLNFMPPKPFLIPMQTVLSYPLCFANPWIYQLAHLTTL</sequence>
<name>A0AA38TQ66_9ASTR</name>
<feature type="region of interest" description="Disordered" evidence="1">
    <location>
        <begin position="1"/>
        <end position="25"/>
    </location>
</feature>
<keyword evidence="3" id="KW-1185">Reference proteome</keyword>
<dbReference type="EMBL" id="JARYMX010000001">
    <property type="protein sequence ID" value="KAJ9564899.1"/>
    <property type="molecule type" value="Genomic_DNA"/>
</dbReference>
<reference evidence="2" key="1">
    <citation type="submission" date="2023-03" db="EMBL/GenBank/DDBJ databases">
        <title>Chromosome-scale reference genome and RAD-based genetic map of yellow starthistle (Centaurea solstitialis) reveal putative structural variation and QTLs associated with invader traits.</title>
        <authorList>
            <person name="Reatini B."/>
            <person name="Cang F.A."/>
            <person name="Jiang Q."/>
            <person name="Mckibben M.T.W."/>
            <person name="Barker M.S."/>
            <person name="Rieseberg L.H."/>
            <person name="Dlugosch K.M."/>
        </authorList>
    </citation>
    <scope>NUCLEOTIDE SEQUENCE</scope>
    <source>
        <strain evidence="2">CAN-66</strain>
        <tissue evidence="2">Leaf</tissue>
    </source>
</reference>
<dbReference type="Proteomes" id="UP001172457">
    <property type="component" value="Chromosome 1"/>
</dbReference>
<protein>
    <submittedName>
        <fullName evidence="2">Uncharacterized protein</fullName>
    </submittedName>
</protein>
<organism evidence="2 3">
    <name type="scientific">Centaurea solstitialis</name>
    <name type="common">yellow star-thistle</name>
    <dbReference type="NCBI Taxonomy" id="347529"/>
    <lineage>
        <taxon>Eukaryota</taxon>
        <taxon>Viridiplantae</taxon>
        <taxon>Streptophyta</taxon>
        <taxon>Embryophyta</taxon>
        <taxon>Tracheophyta</taxon>
        <taxon>Spermatophyta</taxon>
        <taxon>Magnoliopsida</taxon>
        <taxon>eudicotyledons</taxon>
        <taxon>Gunneridae</taxon>
        <taxon>Pentapetalae</taxon>
        <taxon>asterids</taxon>
        <taxon>campanulids</taxon>
        <taxon>Asterales</taxon>
        <taxon>Asteraceae</taxon>
        <taxon>Carduoideae</taxon>
        <taxon>Cardueae</taxon>
        <taxon>Centaureinae</taxon>
        <taxon>Centaurea</taxon>
    </lineage>
</organism>
<proteinExistence type="predicted"/>
<comment type="caution">
    <text evidence="2">The sequence shown here is derived from an EMBL/GenBank/DDBJ whole genome shotgun (WGS) entry which is preliminary data.</text>
</comment>
<gene>
    <name evidence="2" type="ORF">OSB04_000865</name>
</gene>
<dbReference type="AlphaFoldDB" id="A0AA38TQ66"/>
<evidence type="ECO:0000256" key="1">
    <source>
        <dbReference type="SAM" id="MobiDB-lite"/>
    </source>
</evidence>